<dbReference type="OrthoDB" id="2695269at2"/>
<dbReference type="EMBL" id="MYFO01000011">
    <property type="protein sequence ID" value="TFE88044.1"/>
    <property type="molecule type" value="Genomic_DNA"/>
</dbReference>
<dbReference type="RefSeq" id="WP_134752631.1">
    <property type="nucleotide sequence ID" value="NZ_MYFO02000003.1"/>
</dbReference>
<dbReference type="Pfam" id="PF13045">
    <property type="entry name" value="DUF3905"/>
    <property type="match status" value="1"/>
</dbReference>
<feature type="compositionally biased region" description="Low complexity" evidence="1">
    <location>
        <begin position="26"/>
        <end position="43"/>
    </location>
</feature>
<evidence type="ECO:0000256" key="1">
    <source>
        <dbReference type="SAM" id="MobiDB-lite"/>
    </source>
</evidence>
<evidence type="ECO:0000313" key="3">
    <source>
        <dbReference type="Proteomes" id="UP000298246"/>
    </source>
</evidence>
<comment type="caution">
    <text evidence="2">The sequence shown here is derived from an EMBL/GenBank/DDBJ whole genome shotgun (WGS) entry which is preliminary data.</text>
</comment>
<gene>
    <name evidence="2" type="ORF">B5M42_10855</name>
</gene>
<organism evidence="2 3">
    <name type="scientific">Paenibacillus athensensis</name>
    <dbReference type="NCBI Taxonomy" id="1967502"/>
    <lineage>
        <taxon>Bacteria</taxon>
        <taxon>Bacillati</taxon>
        <taxon>Bacillota</taxon>
        <taxon>Bacilli</taxon>
        <taxon>Bacillales</taxon>
        <taxon>Paenibacillaceae</taxon>
        <taxon>Paenibacillus</taxon>
    </lineage>
</organism>
<keyword evidence="3" id="KW-1185">Reference proteome</keyword>
<sequence length="157" mass="16916">MSEKRDSQKKPLQQAGKGGVSGGKPGSASDDVAAEQTAGAAQASSLDPFEIEFLPQFEQGRGPREPFVNRHGVVIGDHDYESANSPLENWSADTDPSVMAGDEWVHPFKDVGFQTDANRDLFERGIAPQGGIFMHPDKNAAYDAQTTPEEADGTNRQ</sequence>
<feature type="compositionally biased region" description="Gly residues" evidence="1">
    <location>
        <begin position="16"/>
        <end position="25"/>
    </location>
</feature>
<reference evidence="2 3" key="1">
    <citation type="submission" date="2017-03" db="EMBL/GenBank/DDBJ databases">
        <title>Isolation of Levoglucosan Utilizing Bacteria.</title>
        <authorList>
            <person name="Arya A.S."/>
        </authorList>
    </citation>
    <scope>NUCLEOTIDE SEQUENCE [LARGE SCALE GENOMIC DNA]</scope>
    <source>
        <strain evidence="2 3">MEC069</strain>
    </source>
</reference>
<feature type="region of interest" description="Disordered" evidence="1">
    <location>
        <begin position="129"/>
        <end position="157"/>
    </location>
</feature>
<name>A0A4Y8Q2P9_9BACL</name>
<dbReference type="AlphaFoldDB" id="A0A4Y8Q2P9"/>
<dbReference type="InterPro" id="IPR024999">
    <property type="entry name" value="DUF3905"/>
</dbReference>
<accession>A0A4Y8Q2P9</accession>
<protein>
    <recommendedName>
        <fullName evidence="4">DUF3905 domain-containing protein</fullName>
    </recommendedName>
</protein>
<proteinExistence type="predicted"/>
<evidence type="ECO:0008006" key="4">
    <source>
        <dbReference type="Google" id="ProtNLM"/>
    </source>
</evidence>
<evidence type="ECO:0000313" key="2">
    <source>
        <dbReference type="EMBL" id="TFE88044.1"/>
    </source>
</evidence>
<dbReference type="Proteomes" id="UP000298246">
    <property type="component" value="Unassembled WGS sequence"/>
</dbReference>
<feature type="compositionally biased region" description="Polar residues" evidence="1">
    <location>
        <begin position="144"/>
        <end position="157"/>
    </location>
</feature>
<feature type="region of interest" description="Disordered" evidence="1">
    <location>
        <begin position="1"/>
        <end position="69"/>
    </location>
</feature>